<dbReference type="PANTHER" id="PTHR46580:SF4">
    <property type="entry name" value="ATP_GTP-BINDING PROTEIN"/>
    <property type="match status" value="1"/>
</dbReference>
<dbReference type="PROSITE" id="PS50853">
    <property type="entry name" value="FN3"/>
    <property type="match status" value="2"/>
</dbReference>
<dbReference type="RefSeq" id="WP_119756052.1">
    <property type="nucleotide sequence ID" value="NZ_CP032382.1"/>
</dbReference>
<dbReference type="InterPro" id="IPR013783">
    <property type="entry name" value="Ig-like_fold"/>
</dbReference>
<dbReference type="KEGG" id="chk:D4L85_20450"/>
<dbReference type="NCBIfam" id="TIGR04183">
    <property type="entry name" value="Por_Secre_tail"/>
    <property type="match status" value="1"/>
</dbReference>
<dbReference type="Gene3D" id="2.60.40.10">
    <property type="entry name" value="Immunoglobulins"/>
    <property type="match status" value="2"/>
</dbReference>
<dbReference type="PANTHER" id="PTHR46580">
    <property type="entry name" value="SENSOR KINASE-RELATED"/>
    <property type="match status" value="1"/>
</dbReference>
<dbReference type="Pfam" id="PF13585">
    <property type="entry name" value="CHU_C"/>
    <property type="match status" value="1"/>
</dbReference>
<dbReference type="CDD" id="cd00063">
    <property type="entry name" value="FN3"/>
    <property type="match status" value="2"/>
</dbReference>
<dbReference type="Proteomes" id="UP000266183">
    <property type="component" value="Chromosome"/>
</dbReference>
<dbReference type="InterPro" id="IPR026444">
    <property type="entry name" value="Secre_tail"/>
</dbReference>
<protein>
    <submittedName>
        <fullName evidence="2">T9SS C-terminal target domain-containing protein</fullName>
    </submittedName>
</protein>
<evidence type="ECO:0000313" key="3">
    <source>
        <dbReference type="Proteomes" id="UP000266183"/>
    </source>
</evidence>
<evidence type="ECO:0000259" key="1">
    <source>
        <dbReference type="PROSITE" id="PS50853"/>
    </source>
</evidence>
<dbReference type="InterPro" id="IPR036116">
    <property type="entry name" value="FN3_sf"/>
</dbReference>
<dbReference type="SUPFAM" id="SSF69318">
    <property type="entry name" value="Integrin alpha N-terminal domain"/>
    <property type="match status" value="1"/>
</dbReference>
<name>A0A385SM22_9BACT</name>
<dbReference type="EMBL" id="CP032382">
    <property type="protein sequence ID" value="AYB32803.1"/>
    <property type="molecule type" value="Genomic_DNA"/>
</dbReference>
<dbReference type="OrthoDB" id="9803616at2"/>
<dbReference type="AlphaFoldDB" id="A0A385SM22"/>
<dbReference type="SUPFAM" id="SSF49265">
    <property type="entry name" value="Fibronectin type III"/>
    <property type="match status" value="1"/>
</dbReference>
<gene>
    <name evidence="2" type="ORF">D4L85_20450</name>
</gene>
<proteinExistence type="predicted"/>
<dbReference type="SMART" id="SM00060">
    <property type="entry name" value="FN3"/>
    <property type="match status" value="2"/>
</dbReference>
<accession>A0A385SM22</accession>
<feature type="domain" description="Fibronectin type-III" evidence="1">
    <location>
        <begin position="408"/>
        <end position="495"/>
    </location>
</feature>
<feature type="domain" description="Fibronectin type-III" evidence="1">
    <location>
        <begin position="311"/>
        <end position="400"/>
    </location>
</feature>
<dbReference type="InterPro" id="IPR003961">
    <property type="entry name" value="FN3_dom"/>
</dbReference>
<keyword evidence="3" id="KW-1185">Reference proteome</keyword>
<dbReference type="NCBIfam" id="TIGR04131">
    <property type="entry name" value="Bac_Flav_CTERM"/>
    <property type="match status" value="1"/>
</dbReference>
<dbReference type="InterPro" id="IPR026341">
    <property type="entry name" value="T9SS_type_B"/>
</dbReference>
<sequence length="588" mass="64980">MRLKLTHFLEFGLFFVTLPVAAQFKTPVANPYGLQLFAGDQICGAFADMDADGDQDAIVSDLTSNITYVLENKGTAKAPAFKSVKTYNYAVPYLDLADIDYDGDVDMIGGDPVKKKFLWRENIGNSLIFKFRSAIQASDYSPFGLVTPSPQDFMKPEMMDLNKDSYLDCLVSAYSPGSNIVYDLINTGLKNPAYTTGAYNPFHLSYLPKPAQRSFIESSDFDADGDLDIFFGLDDGHLLFFENTPVGITPYFKDPLIDPFHFTTTYGQKTLKNIGLDLVDIDDDGDEDLFVFNGTNGDIVFYESASKHPDPPTNLTATATSFSSIHLTWDDNSINEEGYIIERSTDGVNFSELIRTGPNIQTYEEGGLTSGQIYYYRVITFRADETSENSNIASATPPIDPAMIPPIAPLDLVAKAQGKTAIVLTWTDVSNDEEGFGIERSENGMNAFTPISSVTGNSYSDSNVTLGTTYYYKVFSYKGALRSYSNIVEVKFDEAPGPALDIPTLFTPDGDTYNPTWNILNLENYPNHSVEVFDTSGKKVFSSSHYTPESEWDGSSNGKLLPSGTYIYIIKLNNGQQVNKGFITLLHQ</sequence>
<dbReference type="InterPro" id="IPR028994">
    <property type="entry name" value="Integrin_alpha_N"/>
</dbReference>
<reference evidence="3" key="1">
    <citation type="submission" date="2018-09" db="EMBL/GenBank/DDBJ databases">
        <title>Chryseolinea sp. KIS68-18 isolated from soil.</title>
        <authorList>
            <person name="Weon H.-Y."/>
            <person name="Kwon S.-W."/>
            <person name="Lee S.A."/>
        </authorList>
    </citation>
    <scope>NUCLEOTIDE SEQUENCE [LARGE SCALE GENOMIC DNA]</scope>
    <source>
        <strain evidence="3">KIS68-18</strain>
    </source>
</reference>
<evidence type="ECO:0000313" key="2">
    <source>
        <dbReference type="EMBL" id="AYB32803.1"/>
    </source>
</evidence>
<organism evidence="2 3">
    <name type="scientific">Chryseolinea soli</name>
    <dbReference type="NCBI Taxonomy" id="2321403"/>
    <lineage>
        <taxon>Bacteria</taxon>
        <taxon>Pseudomonadati</taxon>
        <taxon>Bacteroidota</taxon>
        <taxon>Cytophagia</taxon>
        <taxon>Cytophagales</taxon>
        <taxon>Fulvivirgaceae</taxon>
        <taxon>Chryseolinea</taxon>
    </lineage>
</organism>